<protein>
    <submittedName>
        <fullName evidence="1">Uncharacterized protein</fullName>
    </submittedName>
</protein>
<accession>A0A517NEX0</accession>
<evidence type="ECO:0000313" key="2">
    <source>
        <dbReference type="Proteomes" id="UP000318538"/>
    </source>
</evidence>
<name>A0A517NEX0_9BACT</name>
<keyword evidence="2" id="KW-1185">Reference proteome</keyword>
<proteinExistence type="predicted"/>
<dbReference type="Proteomes" id="UP000318538">
    <property type="component" value="Chromosome"/>
</dbReference>
<organism evidence="1 2">
    <name type="scientific">Rubripirellula lacrimiformis</name>
    <dbReference type="NCBI Taxonomy" id="1930273"/>
    <lineage>
        <taxon>Bacteria</taxon>
        <taxon>Pseudomonadati</taxon>
        <taxon>Planctomycetota</taxon>
        <taxon>Planctomycetia</taxon>
        <taxon>Pirellulales</taxon>
        <taxon>Pirellulaceae</taxon>
        <taxon>Rubripirellula</taxon>
    </lineage>
</organism>
<gene>
    <name evidence="1" type="ORF">K227x_40780</name>
</gene>
<reference evidence="1 2" key="1">
    <citation type="submission" date="2019-02" db="EMBL/GenBank/DDBJ databases">
        <title>Deep-cultivation of Planctomycetes and their phenomic and genomic characterization uncovers novel biology.</title>
        <authorList>
            <person name="Wiegand S."/>
            <person name="Jogler M."/>
            <person name="Boedeker C."/>
            <person name="Pinto D."/>
            <person name="Vollmers J."/>
            <person name="Rivas-Marin E."/>
            <person name="Kohn T."/>
            <person name="Peeters S.H."/>
            <person name="Heuer A."/>
            <person name="Rast P."/>
            <person name="Oberbeckmann S."/>
            <person name="Bunk B."/>
            <person name="Jeske O."/>
            <person name="Meyerdierks A."/>
            <person name="Storesund J.E."/>
            <person name="Kallscheuer N."/>
            <person name="Luecker S."/>
            <person name="Lage O.M."/>
            <person name="Pohl T."/>
            <person name="Merkel B.J."/>
            <person name="Hornburger P."/>
            <person name="Mueller R.-W."/>
            <person name="Bruemmer F."/>
            <person name="Labrenz M."/>
            <person name="Spormann A.M."/>
            <person name="Op den Camp H."/>
            <person name="Overmann J."/>
            <person name="Amann R."/>
            <person name="Jetten M.S.M."/>
            <person name="Mascher T."/>
            <person name="Medema M.H."/>
            <person name="Devos D.P."/>
            <person name="Kaster A.-K."/>
            <person name="Ovreas L."/>
            <person name="Rohde M."/>
            <person name="Galperin M.Y."/>
            <person name="Jogler C."/>
        </authorList>
    </citation>
    <scope>NUCLEOTIDE SEQUENCE [LARGE SCALE GENOMIC DNA]</scope>
    <source>
        <strain evidence="1 2">K22_7</strain>
    </source>
</reference>
<evidence type="ECO:0000313" key="1">
    <source>
        <dbReference type="EMBL" id="QDT05676.1"/>
    </source>
</evidence>
<dbReference type="AlphaFoldDB" id="A0A517NEX0"/>
<dbReference type="KEGG" id="rlc:K227x_40780"/>
<dbReference type="EMBL" id="CP036525">
    <property type="protein sequence ID" value="QDT05676.1"/>
    <property type="molecule type" value="Genomic_DNA"/>
</dbReference>
<sequence>MQNDQAAYTPERLTWCAARFLLESLRPELTMGQGCFHLTSDRQWRRPVSLAPATLTMRRRSSADLTVFRHKTWQRMPFGCDELFSPYAPEHLVAPASPRAATRVLNYLKASPSLPPESHRNGSH</sequence>